<accession>A0A161SPA8</accession>
<sequence>MRRFFRMVPFLEIEDHQTLRLNGKFTIGKIGERAVSLRLAPYAMTLEGEAVQVEEIGDEAALITFDRLDRLTLIRTRDHADG</sequence>
<dbReference type="AlphaFoldDB" id="A0A161SPA8"/>
<dbReference type="Proteomes" id="UP000076490">
    <property type="component" value="Unassembled WGS sequence"/>
</dbReference>
<proteinExistence type="predicted"/>
<organism evidence="1 2">
    <name type="scientific">Bhargavaea cecembensis</name>
    <dbReference type="NCBI Taxonomy" id="394098"/>
    <lineage>
        <taxon>Bacteria</taxon>
        <taxon>Bacillati</taxon>
        <taxon>Bacillota</taxon>
        <taxon>Bacilli</taxon>
        <taxon>Bacillales</taxon>
        <taxon>Caryophanaceae</taxon>
        <taxon>Bhargavaea</taxon>
    </lineage>
</organism>
<protein>
    <submittedName>
        <fullName evidence="1">Uncharacterized protein</fullName>
    </submittedName>
</protein>
<comment type="caution">
    <text evidence="1">The sequence shown here is derived from an EMBL/GenBank/DDBJ whole genome shotgun (WGS) entry which is preliminary data.</text>
</comment>
<dbReference type="RefSeq" id="WP_063178313.1">
    <property type="nucleotide sequence ID" value="NZ_LQNT01000001.1"/>
</dbReference>
<dbReference type="OrthoDB" id="2969807at2"/>
<reference evidence="1 2" key="1">
    <citation type="submission" date="2016-01" db="EMBL/GenBank/DDBJ databases">
        <title>Whole genome sequencing of Bhargavaea cecembensis T14.</title>
        <authorList>
            <person name="Hong K.W."/>
        </authorList>
    </citation>
    <scope>NUCLEOTIDE SEQUENCE [LARGE SCALE GENOMIC DNA]</scope>
    <source>
        <strain evidence="1 2">T14</strain>
    </source>
</reference>
<gene>
    <name evidence="1" type="ORF">AV656_02065</name>
</gene>
<name>A0A161SPA8_9BACL</name>
<evidence type="ECO:0000313" key="1">
    <source>
        <dbReference type="EMBL" id="KZE40083.1"/>
    </source>
</evidence>
<evidence type="ECO:0000313" key="2">
    <source>
        <dbReference type="Proteomes" id="UP000076490"/>
    </source>
</evidence>
<dbReference type="EMBL" id="LQNT01000001">
    <property type="protein sequence ID" value="KZE40083.1"/>
    <property type="molecule type" value="Genomic_DNA"/>
</dbReference>